<dbReference type="AlphaFoldDB" id="A0A9D7LNA3"/>
<gene>
    <name evidence="2" type="ORF">IPN75_11420</name>
</gene>
<dbReference type="InterPro" id="IPR027417">
    <property type="entry name" value="P-loop_NTPase"/>
</dbReference>
<dbReference type="Pfam" id="PF13671">
    <property type="entry name" value="AAA_33"/>
    <property type="match status" value="1"/>
</dbReference>
<feature type="domain" description="Aminoglycoside phosphotransferase" evidence="1">
    <location>
        <begin position="70"/>
        <end position="288"/>
    </location>
</feature>
<dbReference type="Gene3D" id="3.40.50.300">
    <property type="entry name" value="P-loop containing nucleotide triphosphate hydrolases"/>
    <property type="match status" value="1"/>
</dbReference>
<dbReference type="InterPro" id="IPR002575">
    <property type="entry name" value="Aminoglycoside_PTrfase"/>
</dbReference>
<sequence length="531" mass="58247">MTAGCRNVAGEQATLVAALRNPACYPHPAEQVEVIETHISYVLLSGAYAYKIKKAVALGFLDFSTLARRRVYCEEELRLNRRLAPELYLAVVAITGSPDAPRFGGNGEAIEYAVQMARFSQEALLDRQLAAGRLSPNVIDELADQLADFHERTQRASPDQPFGSPEAVWEPMAQNFAQLGEQLPGAAHRARLADLEAWSRQRFSQLADLLAARLRDGWIRECHGDLHLGNIVRTGSGLRIFDCIEFDPGLRWIDVLNEIAFLTMDLEERGRPDYAHRLLNRYLEASGDYGGLPLLAFYTVYRALVRAKVAAIRASQEDPAGRLTDLASCDQYLASAVKATLPGKPRLLLMHGLAGSGKSWLAQQLLESLGALRIRSDIERKRLFGLSALARSDCAVGDGIYDTVATAATYDRLVELAHDILAAGYPVLVDAANLKAWQRKAFQELAAARKLPFVILACTAPEAVLQARLASRQAAGCDASEADYAVLTQQLRTQEALTLEEEACCLSIDTTRPFPEDLPGRLLGIQVLGNH</sequence>
<proteinExistence type="predicted"/>
<comment type="caution">
    <text evidence="2">The sequence shown here is derived from an EMBL/GenBank/DDBJ whole genome shotgun (WGS) entry which is preliminary data.</text>
</comment>
<dbReference type="Gene3D" id="3.90.1200.10">
    <property type="match status" value="1"/>
</dbReference>
<reference evidence="2" key="1">
    <citation type="submission" date="2020-10" db="EMBL/GenBank/DDBJ databases">
        <title>Connecting structure to function with the recovery of over 1000 high-quality activated sludge metagenome-assembled genomes encoding full-length rRNA genes using long-read sequencing.</title>
        <authorList>
            <person name="Singleton C.M."/>
            <person name="Petriglieri F."/>
            <person name="Kristensen J.M."/>
            <person name="Kirkegaard R.H."/>
            <person name="Michaelsen T.Y."/>
            <person name="Andersen M.H."/>
            <person name="Karst S.M."/>
            <person name="Dueholm M.S."/>
            <person name="Nielsen P.H."/>
            <person name="Albertsen M."/>
        </authorList>
    </citation>
    <scope>NUCLEOTIDE SEQUENCE</scope>
    <source>
        <strain evidence="2">OdNE_18-Q3-R46-58_BAT3C.305</strain>
    </source>
</reference>
<evidence type="ECO:0000313" key="3">
    <source>
        <dbReference type="Proteomes" id="UP000808146"/>
    </source>
</evidence>
<evidence type="ECO:0000313" key="2">
    <source>
        <dbReference type="EMBL" id="MBK8890935.1"/>
    </source>
</evidence>
<dbReference type="Proteomes" id="UP000808146">
    <property type="component" value="Unassembled WGS sequence"/>
</dbReference>
<name>A0A9D7LNA3_9RHOO</name>
<dbReference type="PANTHER" id="PTHR43883:SF1">
    <property type="entry name" value="GLUCONOKINASE"/>
    <property type="match status" value="1"/>
</dbReference>
<protein>
    <submittedName>
        <fullName evidence="2">AAA family ATPase</fullName>
    </submittedName>
</protein>
<dbReference type="InterPro" id="IPR052732">
    <property type="entry name" value="Cell-binding_unc_protein"/>
</dbReference>
<dbReference type="SUPFAM" id="SSF56112">
    <property type="entry name" value="Protein kinase-like (PK-like)"/>
    <property type="match status" value="1"/>
</dbReference>
<organism evidence="2 3">
    <name type="scientific">Candidatus Dechloromonas phosphorivorans</name>
    <dbReference type="NCBI Taxonomy" id="2899244"/>
    <lineage>
        <taxon>Bacteria</taxon>
        <taxon>Pseudomonadati</taxon>
        <taxon>Pseudomonadota</taxon>
        <taxon>Betaproteobacteria</taxon>
        <taxon>Rhodocyclales</taxon>
        <taxon>Azonexaceae</taxon>
        <taxon>Dechloromonas</taxon>
    </lineage>
</organism>
<dbReference type="EMBL" id="JADKBR010000015">
    <property type="protein sequence ID" value="MBK8890935.1"/>
    <property type="molecule type" value="Genomic_DNA"/>
</dbReference>
<evidence type="ECO:0000259" key="1">
    <source>
        <dbReference type="Pfam" id="PF01636"/>
    </source>
</evidence>
<dbReference type="PANTHER" id="PTHR43883">
    <property type="entry name" value="SLR0207 PROTEIN"/>
    <property type="match status" value="1"/>
</dbReference>
<dbReference type="Pfam" id="PF01636">
    <property type="entry name" value="APH"/>
    <property type="match status" value="1"/>
</dbReference>
<dbReference type="SUPFAM" id="SSF52540">
    <property type="entry name" value="P-loop containing nucleoside triphosphate hydrolases"/>
    <property type="match status" value="1"/>
</dbReference>
<accession>A0A9D7LNA3</accession>
<dbReference type="InterPro" id="IPR011009">
    <property type="entry name" value="Kinase-like_dom_sf"/>
</dbReference>